<dbReference type="InParanoid" id="A0A1B6P779"/>
<protein>
    <submittedName>
        <fullName evidence="1">Uncharacterized protein</fullName>
    </submittedName>
</protein>
<accession>A0A1B6P779</accession>
<evidence type="ECO:0000313" key="2">
    <source>
        <dbReference type="Proteomes" id="UP000000768"/>
    </source>
</evidence>
<evidence type="ECO:0000313" key="1">
    <source>
        <dbReference type="EMBL" id="KXG21524.1"/>
    </source>
</evidence>
<gene>
    <name evidence="1" type="ORF">SORBI_3009G076000</name>
</gene>
<dbReference type="Gramene" id="KXG21524">
    <property type="protein sequence ID" value="KXG21524"/>
    <property type="gene ID" value="SORBI_3009G076000"/>
</dbReference>
<dbReference type="EMBL" id="CM000768">
    <property type="protein sequence ID" value="KXG21524.1"/>
    <property type="molecule type" value="Genomic_DNA"/>
</dbReference>
<dbReference type="AlphaFoldDB" id="A0A1B6P779"/>
<dbReference type="Proteomes" id="UP000000768">
    <property type="component" value="Chromosome 9"/>
</dbReference>
<organism evidence="1 2">
    <name type="scientific">Sorghum bicolor</name>
    <name type="common">Sorghum</name>
    <name type="synonym">Sorghum vulgare</name>
    <dbReference type="NCBI Taxonomy" id="4558"/>
    <lineage>
        <taxon>Eukaryota</taxon>
        <taxon>Viridiplantae</taxon>
        <taxon>Streptophyta</taxon>
        <taxon>Embryophyta</taxon>
        <taxon>Tracheophyta</taxon>
        <taxon>Spermatophyta</taxon>
        <taxon>Magnoliopsida</taxon>
        <taxon>Liliopsida</taxon>
        <taxon>Poales</taxon>
        <taxon>Poaceae</taxon>
        <taxon>PACMAD clade</taxon>
        <taxon>Panicoideae</taxon>
        <taxon>Andropogonodae</taxon>
        <taxon>Andropogoneae</taxon>
        <taxon>Sorghinae</taxon>
        <taxon>Sorghum</taxon>
    </lineage>
</organism>
<name>A0A1B6P779_SORBI</name>
<sequence length="70" mass="7910">MKVPKHVDVCFSETVAMHIELRWQGNHGMINITSCISPNVEAAILFYVVTKTENHFQKLFDDSISVNTAC</sequence>
<reference evidence="1 2" key="1">
    <citation type="journal article" date="2009" name="Nature">
        <title>The Sorghum bicolor genome and the diversification of grasses.</title>
        <authorList>
            <person name="Paterson A.H."/>
            <person name="Bowers J.E."/>
            <person name="Bruggmann R."/>
            <person name="Dubchak I."/>
            <person name="Grimwood J."/>
            <person name="Gundlach H."/>
            <person name="Haberer G."/>
            <person name="Hellsten U."/>
            <person name="Mitros T."/>
            <person name="Poliakov A."/>
            <person name="Schmutz J."/>
            <person name="Spannagl M."/>
            <person name="Tang H."/>
            <person name="Wang X."/>
            <person name="Wicker T."/>
            <person name="Bharti A.K."/>
            <person name="Chapman J."/>
            <person name="Feltus F.A."/>
            <person name="Gowik U."/>
            <person name="Grigoriev I.V."/>
            <person name="Lyons E."/>
            <person name="Maher C.A."/>
            <person name="Martis M."/>
            <person name="Narechania A."/>
            <person name="Otillar R.P."/>
            <person name="Penning B.W."/>
            <person name="Salamov A.A."/>
            <person name="Wang Y."/>
            <person name="Zhang L."/>
            <person name="Carpita N.C."/>
            <person name="Freeling M."/>
            <person name="Gingle A.R."/>
            <person name="Hash C.T."/>
            <person name="Keller B."/>
            <person name="Klein P."/>
            <person name="Kresovich S."/>
            <person name="McCann M.C."/>
            <person name="Ming R."/>
            <person name="Peterson D.G."/>
            <person name="Mehboob-ur-Rahman"/>
            <person name="Ware D."/>
            <person name="Westhoff P."/>
            <person name="Mayer K.F."/>
            <person name="Messing J."/>
            <person name="Rokhsar D.S."/>
        </authorList>
    </citation>
    <scope>NUCLEOTIDE SEQUENCE [LARGE SCALE GENOMIC DNA]</scope>
    <source>
        <strain evidence="2">cv. BTx623</strain>
    </source>
</reference>
<keyword evidence="2" id="KW-1185">Reference proteome</keyword>
<proteinExistence type="predicted"/>
<reference evidence="2" key="2">
    <citation type="journal article" date="2018" name="Plant J.">
        <title>The Sorghum bicolor reference genome: improved assembly, gene annotations, a transcriptome atlas, and signatures of genome organization.</title>
        <authorList>
            <person name="McCormick R.F."/>
            <person name="Truong S.K."/>
            <person name="Sreedasyam A."/>
            <person name="Jenkins J."/>
            <person name="Shu S."/>
            <person name="Sims D."/>
            <person name="Kennedy M."/>
            <person name="Amirebrahimi M."/>
            <person name="Weers B.D."/>
            <person name="McKinley B."/>
            <person name="Mattison A."/>
            <person name="Morishige D.T."/>
            <person name="Grimwood J."/>
            <person name="Schmutz J."/>
            <person name="Mullet J.E."/>
        </authorList>
    </citation>
    <scope>NUCLEOTIDE SEQUENCE [LARGE SCALE GENOMIC DNA]</scope>
    <source>
        <strain evidence="2">cv. BTx623</strain>
    </source>
</reference>